<protein>
    <submittedName>
        <fullName evidence="3">STAS domain-containing protein</fullName>
    </submittedName>
</protein>
<proteinExistence type="predicted"/>
<dbReference type="PANTHER" id="PTHR33745">
    <property type="entry name" value="RSBT ANTAGONIST PROTEIN RSBS-RELATED"/>
    <property type="match status" value="1"/>
</dbReference>
<dbReference type="EMBL" id="JBCITK010000001">
    <property type="protein sequence ID" value="MEN0642539.1"/>
    <property type="molecule type" value="Genomic_DNA"/>
</dbReference>
<accession>A0ABU9VF63</accession>
<dbReference type="Pfam" id="PF01740">
    <property type="entry name" value="STAS"/>
    <property type="match status" value="1"/>
</dbReference>
<dbReference type="SUPFAM" id="SSF52091">
    <property type="entry name" value="SpoIIaa-like"/>
    <property type="match status" value="1"/>
</dbReference>
<dbReference type="InterPro" id="IPR002645">
    <property type="entry name" value="STAS_dom"/>
</dbReference>
<evidence type="ECO:0000313" key="4">
    <source>
        <dbReference type="Proteomes" id="UP001418796"/>
    </source>
</evidence>
<evidence type="ECO:0000259" key="2">
    <source>
        <dbReference type="PROSITE" id="PS50801"/>
    </source>
</evidence>
<keyword evidence="1" id="KW-0597">Phosphoprotein</keyword>
<dbReference type="PROSITE" id="PS50801">
    <property type="entry name" value="STAS"/>
    <property type="match status" value="1"/>
</dbReference>
<gene>
    <name evidence="3" type="ORF">MKY91_05135</name>
</gene>
<dbReference type="RefSeq" id="WP_343129653.1">
    <property type="nucleotide sequence ID" value="NZ_JBCITK010000001.1"/>
</dbReference>
<evidence type="ECO:0000313" key="3">
    <source>
        <dbReference type="EMBL" id="MEN0642539.1"/>
    </source>
</evidence>
<reference evidence="3 4" key="1">
    <citation type="submission" date="2024-03" db="EMBL/GenBank/DDBJ databases">
        <title>Bacilli Hybrid Assemblies.</title>
        <authorList>
            <person name="Kovac J."/>
        </authorList>
    </citation>
    <scope>NUCLEOTIDE SEQUENCE [LARGE SCALE GENOMIC DNA]</scope>
    <source>
        <strain evidence="3 4">FSL R7-0666</strain>
    </source>
</reference>
<dbReference type="PANTHER" id="PTHR33745:SF3">
    <property type="entry name" value="RSBT CO-ANTAGONIST PROTEIN RSBRC"/>
    <property type="match status" value="1"/>
</dbReference>
<evidence type="ECO:0000256" key="1">
    <source>
        <dbReference type="ARBA" id="ARBA00022553"/>
    </source>
</evidence>
<keyword evidence="4" id="KW-1185">Reference proteome</keyword>
<dbReference type="CDD" id="cd07041">
    <property type="entry name" value="STAS_RsbR_RsbS_like"/>
    <property type="match status" value="1"/>
</dbReference>
<dbReference type="Gene3D" id="3.30.750.24">
    <property type="entry name" value="STAS domain"/>
    <property type="match status" value="1"/>
</dbReference>
<dbReference type="InterPro" id="IPR051932">
    <property type="entry name" value="Bact_StressResp_Reg"/>
</dbReference>
<feature type="domain" description="STAS" evidence="2">
    <location>
        <begin position="166"/>
        <end position="277"/>
    </location>
</feature>
<name>A0ABU9VF63_9BACI</name>
<sequence>MSTVNQSLYEYLQNHTKEVTETWFKTLEEDDVDSVYSVKDADSIYKLMQQNSDYIKNLSRLFIAPASEVRQHILSWIGEIGSDHAHLQTPLNQMFREFVRTRDIFLSYIEKFVKESSVEITKEQHEEWNYQVVKTLDFTIQHFIKKIDTNTTVQLEAQKEMINELSSPVILLQNSSALLPLVGDIDTARAKSILENTLAQCAEKGVDHLYLDLSGVVIIDTMVANEIFQLISALSIIGVRTTLSGIRPEIAQTAVQLGLSFDQIRIKSTLAQALAEN</sequence>
<comment type="caution">
    <text evidence="3">The sequence shown here is derived from an EMBL/GenBank/DDBJ whole genome shotgun (WGS) entry which is preliminary data.</text>
</comment>
<dbReference type="Proteomes" id="UP001418796">
    <property type="component" value="Unassembled WGS sequence"/>
</dbReference>
<organism evidence="3 4">
    <name type="scientific">Alkalicoccobacillus gibsonii</name>
    <dbReference type="NCBI Taxonomy" id="79881"/>
    <lineage>
        <taxon>Bacteria</taxon>
        <taxon>Bacillati</taxon>
        <taxon>Bacillota</taxon>
        <taxon>Bacilli</taxon>
        <taxon>Bacillales</taxon>
        <taxon>Bacillaceae</taxon>
        <taxon>Alkalicoccobacillus</taxon>
    </lineage>
</organism>
<dbReference type="InterPro" id="IPR036513">
    <property type="entry name" value="STAS_dom_sf"/>
</dbReference>